<protein>
    <submittedName>
        <fullName evidence="2">Ligase-associated DNA damage response endonuclease PdeM</fullName>
        <ecNumber evidence="2">3.1.-.-</ecNumber>
    </submittedName>
</protein>
<reference evidence="2 3" key="1">
    <citation type="submission" date="2018-09" db="EMBL/GenBank/DDBJ databases">
        <authorList>
            <person name="Zhu H."/>
        </authorList>
    </citation>
    <scope>NUCLEOTIDE SEQUENCE [LARGE SCALE GENOMIC DNA]</scope>
    <source>
        <strain evidence="2 3">K2W22B-5</strain>
    </source>
</reference>
<evidence type="ECO:0000313" key="2">
    <source>
        <dbReference type="EMBL" id="RJF83728.1"/>
    </source>
</evidence>
<dbReference type="GO" id="GO:0004519">
    <property type="term" value="F:endonuclease activity"/>
    <property type="evidence" value="ECO:0007669"/>
    <property type="project" value="UniProtKB-KW"/>
</dbReference>
<proteinExistence type="predicted"/>
<gene>
    <name evidence="2" type="primary">pdeM</name>
    <name evidence="2" type="ORF">D3877_03545</name>
</gene>
<keyword evidence="2" id="KW-0436">Ligase</keyword>
<evidence type="ECO:0000313" key="3">
    <source>
        <dbReference type="Proteomes" id="UP000283458"/>
    </source>
</evidence>
<dbReference type="GO" id="GO:0016787">
    <property type="term" value="F:hydrolase activity"/>
    <property type="evidence" value="ECO:0007669"/>
    <property type="project" value="UniProtKB-KW"/>
</dbReference>
<dbReference type="InterPro" id="IPR004843">
    <property type="entry name" value="Calcineurin-like_PHP"/>
</dbReference>
<dbReference type="InterPro" id="IPR029052">
    <property type="entry name" value="Metallo-depent_PP-like"/>
</dbReference>
<evidence type="ECO:0000259" key="1">
    <source>
        <dbReference type="Pfam" id="PF00149"/>
    </source>
</evidence>
<dbReference type="EMBL" id="QYUL01000001">
    <property type="protein sequence ID" value="RJF83728.1"/>
    <property type="molecule type" value="Genomic_DNA"/>
</dbReference>
<keyword evidence="2" id="KW-0255">Endonuclease</keyword>
<keyword evidence="2" id="KW-0540">Nuclease</keyword>
<dbReference type="SUPFAM" id="SSF56300">
    <property type="entry name" value="Metallo-dependent phosphatases"/>
    <property type="match status" value="1"/>
</dbReference>
<dbReference type="EC" id="3.1.-.-" evidence="2"/>
<comment type="caution">
    <text evidence="2">The sequence shown here is derived from an EMBL/GenBank/DDBJ whole genome shotgun (WGS) entry which is preliminary data.</text>
</comment>
<accession>A0A418W192</accession>
<sequence>MSGFPQADAQPCPTDDSRAALTLCGAALLADASGALLWPGEGVLAVADLHLEKGSSFAARGRMLPPYDTRATLDRLAAVIERERPSRVLCLGDSFHDRRAGGRITAEDSARLRALTAAVDWVWITGNHDPDPPEGLGGRAAAEVRLGPLVFRHEAQPGAVGELSGHLHPAAALALAGRRLRDRCFVTDGAKLILPAFGAFTGGLNVLNPAIAGLLGPNFQVLLTARGRVHRFPRDRLSPDRGG</sequence>
<dbReference type="PANTHER" id="PTHR39323">
    <property type="entry name" value="BLR1149 PROTEIN"/>
    <property type="match status" value="1"/>
</dbReference>
<feature type="domain" description="Calcineurin-like phosphoesterase" evidence="1">
    <location>
        <begin position="43"/>
        <end position="135"/>
    </location>
</feature>
<dbReference type="Gene3D" id="3.60.21.10">
    <property type="match status" value="1"/>
</dbReference>
<dbReference type="GO" id="GO:0016874">
    <property type="term" value="F:ligase activity"/>
    <property type="evidence" value="ECO:0007669"/>
    <property type="project" value="UniProtKB-KW"/>
</dbReference>
<organism evidence="2 3">
    <name type="scientific">Azospirillum cavernae</name>
    <dbReference type="NCBI Taxonomy" id="2320860"/>
    <lineage>
        <taxon>Bacteria</taxon>
        <taxon>Pseudomonadati</taxon>
        <taxon>Pseudomonadota</taxon>
        <taxon>Alphaproteobacteria</taxon>
        <taxon>Rhodospirillales</taxon>
        <taxon>Azospirillaceae</taxon>
        <taxon>Azospirillum</taxon>
    </lineage>
</organism>
<dbReference type="AlphaFoldDB" id="A0A418W192"/>
<dbReference type="PANTHER" id="PTHR39323:SF1">
    <property type="entry name" value="BLR1149 PROTEIN"/>
    <property type="match status" value="1"/>
</dbReference>
<dbReference type="OrthoDB" id="9795838at2"/>
<keyword evidence="3" id="KW-1185">Reference proteome</keyword>
<dbReference type="InterPro" id="IPR026336">
    <property type="entry name" value="PdeM-like"/>
</dbReference>
<keyword evidence="2" id="KW-0378">Hydrolase</keyword>
<dbReference type="Pfam" id="PF00149">
    <property type="entry name" value="Metallophos"/>
    <property type="match status" value="1"/>
</dbReference>
<dbReference type="Proteomes" id="UP000283458">
    <property type="component" value="Unassembled WGS sequence"/>
</dbReference>
<name>A0A418W192_9PROT</name>
<dbReference type="NCBIfam" id="TIGR04123">
    <property type="entry name" value="P_estr_lig_assc"/>
    <property type="match status" value="1"/>
</dbReference>